<feature type="chain" id="PRO_5004304043" evidence="1">
    <location>
        <begin position="17"/>
        <end position="351"/>
    </location>
</feature>
<feature type="signal peptide" evidence="1">
    <location>
        <begin position="1"/>
        <end position="16"/>
    </location>
</feature>
<dbReference type="VEuPathDB" id="VectorBase:ASTEI20_032156"/>
<evidence type="ECO:0000256" key="1">
    <source>
        <dbReference type="SAM" id="SignalP"/>
    </source>
</evidence>
<organism evidence="2">
    <name type="scientific">Anopheles stephensi</name>
    <name type="common">Indo-Pakistan malaria mosquito</name>
    <dbReference type="NCBI Taxonomy" id="30069"/>
    <lineage>
        <taxon>Eukaryota</taxon>
        <taxon>Metazoa</taxon>
        <taxon>Ecdysozoa</taxon>
        <taxon>Arthropoda</taxon>
        <taxon>Hexapoda</taxon>
        <taxon>Insecta</taxon>
        <taxon>Pterygota</taxon>
        <taxon>Neoptera</taxon>
        <taxon>Endopterygota</taxon>
        <taxon>Diptera</taxon>
        <taxon>Nematocera</taxon>
        <taxon>Culicoidea</taxon>
        <taxon>Culicidae</taxon>
        <taxon>Anophelinae</taxon>
        <taxon>Anopheles</taxon>
    </lineage>
</organism>
<sequence length="351" mass="39144">MAAVRMLFMASLLVSAFNFNNGTKRKKTELLSDICSTAFSEQDNKTREEYYNRVRDPNKHISTRLVRYFTFGGILQAISELTGIPRVELVAGGSSQLQDKTSGLGGMKHAAHIIRVGTISRKLMDANESLNRALENYIGHTQNVLRDVNVWSGIGGALDRYQSSNLTVLAKVNFNGTLCDNRDRIVAVATPFHQIITQYVLKKTSEDKGEEKKLEDDKVTGFLIGPAMLFEHGTMGYRMAMNGTFEAHYKRRQQAKKRLRDHSCKLEEQFALGLVRYFTSGGILEAISEKPGISRSKLVTAGGASQVEDRSSGLENSIHAVARIIRVGAIDYRLETVGEPLLRTRQNQIEL</sequence>
<proteinExistence type="evidence at transcript level"/>
<protein>
    <submittedName>
        <fullName evidence="2">Hyp37.3 putative secreted salivary gland protein</fullName>
    </submittedName>
</protein>
<name>Q86M92_ANOST</name>
<reference evidence="2" key="1">
    <citation type="journal article" date="2003" name="Insect Biochem. Mol. Biol.">
        <title>Exploring the salivary gland transcriptome and proteome of the Anopheles stephensi mosquito.</title>
        <authorList>
            <person name="Valenzuela J.G."/>
            <person name="Francischetti I.M."/>
            <person name="Pham V.M."/>
            <person name="Garfield M.K."/>
            <person name="Ribeiro J.M."/>
        </authorList>
    </citation>
    <scope>NUCLEOTIDE SEQUENCE</scope>
</reference>
<dbReference type="VEuPathDB" id="VectorBase:ASTE002796"/>
<dbReference type="AlphaFoldDB" id="Q86M92"/>
<keyword evidence="1" id="KW-0732">Signal</keyword>
<accession>Q86M92</accession>
<dbReference type="VEuPathDB" id="VectorBase:ASTEI00333"/>
<dbReference type="EMBL" id="AY226457">
    <property type="protein sequence ID" value="AAO74843.1"/>
    <property type="molecule type" value="mRNA"/>
</dbReference>
<evidence type="ECO:0000313" key="2">
    <source>
        <dbReference type="EMBL" id="AAO74843.1"/>
    </source>
</evidence>